<dbReference type="InterPro" id="IPR018886">
    <property type="entry name" value="UPF0547"/>
</dbReference>
<accession>A0A4R2SY94</accession>
<dbReference type="Pfam" id="PF10571">
    <property type="entry name" value="UPF0547"/>
    <property type="match status" value="1"/>
</dbReference>
<proteinExistence type="predicted"/>
<dbReference type="AlphaFoldDB" id="A0A4R2SY94"/>
<keyword evidence="1" id="KW-0812">Transmembrane</keyword>
<dbReference type="Proteomes" id="UP000295763">
    <property type="component" value="Unassembled WGS sequence"/>
</dbReference>
<name>A0A4R2SY94_9PAST</name>
<keyword evidence="4" id="KW-1185">Reference proteome</keyword>
<keyword evidence="1" id="KW-1133">Transmembrane helix</keyword>
<comment type="caution">
    <text evidence="3">The sequence shown here is derived from an EMBL/GenBank/DDBJ whole genome shotgun (WGS) entry which is preliminary data.</text>
</comment>
<feature type="transmembrane region" description="Helical" evidence="1">
    <location>
        <begin position="56"/>
        <end position="74"/>
    </location>
</feature>
<dbReference type="OrthoDB" id="8685152at2"/>
<dbReference type="GO" id="GO:0016740">
    <property type="term" value="F:transferase activity"/>
    <property type="evidence" value="ECO:0007669"/>
    <property type="project" value="UniProtKB-KW"/>
</dbReference>
<gene>
    <name evidence="3" type="ORF">EDC44_10810</name>
</gene>
<organism evidence="3 4">
    <name type="scientific">Cricetibacter osteomyelitidis</name>
    <dbReference type="NCBI Taxonomy" id="1521931"/>
    <lineage>
        <taxon>Bacteria</taxon>
        <taxon>Pseudomonadati</taxon>
        <taxon>Pseudomonadota</taxon>
        <taxon>Gammaproteobacteria</taxon>
        <taxon>Pasteurellales</taxon>
        <taxon>Pasteurellaceae</taxon>
        <taxon>Cricetibacter</taxon>
    </lineage>
</organism>
<evidence type="ECO:0000313" key="3">
    <source>
        <dbReference type="EMBL" id="TCP95509.1"/>
    </source>
</evidence>
<reference evidence="3 4" key="1">
    <citation type="submission" date="2019-03" db="EMBL/GenBank/DDBJ databases">
        <title>Genomic Encyclopedia of Type Strains, Phase IV (KMG-IV): sequencing the most valuable type-strain genomes for metagenomic binning, comparative biology and taxonomic classification.</title>
        <authorList>
            <person name="Goeker M."/>
        </authorList>
    </citation>
    <scope>NUCLEOTIDE SEQUENCE [LARGE SCALE GENOMIC DNA]</scope>
    <source>
        <strain evidence="3 4">DSM 28404</strain>
    </source>
</reference>
<evidence type="ECO:0000313" key="4">
    <source>
        <dbReference type="Proteomes" id="UP000295763"/>
    </source>
</evidence>
<keyword evidence="3" id="KW-0808">Transferase</keyword>
<keyword evidence="1" id="KW-0472">Membrane</keyword>
<sequence length="76" mass="8855">MAMNKCPECNKKVSESAVQCPNCGFSFDEKTAEKYRRAIENRRIRNQEINRKSAKLQLIWFVIFAVIISAVMIWNS</sequence>
<evidence type="ECO:0000256" key="1">
    <source>
        <dbReference type="SAM" id="Phobius"/>
    </source>
</evidence>
<feature type="domain" description="UPF0547" evidence="2">
    <location>
        <begin position="5"/>
        <end position="28"/>
    </location>
</feature>
<dbReference type="RefSeq" id="WP_131976052.1">
    <property type="nucleotide sequence ID" value="NZ_SLYB01000008.1"/>
</dbReference>
<protein>
    <submittedName>
        <fullName evidence="3">Acetyl-CoA carboxylase carboxyltransferase subunit alpha</fullName>
    </submittedName>
</protein>
<dbReference type="EMBL" id="SLYB01000008">
    <property type="protein sequence ID" value="TCP95509.1"/>
    <property type="molecule type" value="Genomic_DNA"/>
</dbReference>
<evidence type="ECO:0000259" key="2">
    <source>
        <dbReference type="Pfam" id="PF10571"/>
    </source>
</evidence>